<dbReference type="GO" id="GO:0000724">
    <property type="term" value="P:double-strand break repair via homologous recombination"/>
    <property type="evidence" value="ECO:0007669"/>
    <property type="project" value="TreeGrafter"/>
</dbReference>
<organism evidence="2 3">
    <name type="scientific">Candidatus Methanoperedens nitratireducens</name>
    <dbReference type="NCBI Taxonomy" id="1392998"/>
    <lineage>
        <taxon>Archaea</taxon>
        <taxon>Methanobacteriati</taxon>
        <taxon>Methanobacteriota</taxon>
        <taxon>Stenosarchaea group</taxon>
        <taxon>Methanomicrobia</taxon>
        <taxon>Methanosarcinales</taxon>
        <taxon>ANME-2 cluster</taxon>
        <taxon>Candidatus Methanoperedentaceae</taxon>
        <taxon>Candidatus Methanoperedens</taxon>
    </lineage>
</organism>
<dbReference type="InterPro" id="IPR012340">
    <property type="entry name" value="NA-bd_OB-fold"/>
</dbReference>
<protein>
    <submittedName>
        <fullName evidence="2">Replication factor A</fullName>
    </submittedName>
</protein>
<reference evidence="2 3" key="1">
    <citation type="submission" date="2015-09" db="EMBL/GenBank/DDBJ databases">
        <title>A metagenomics-based metabolic model of nitrate-dependent anaerobic oxidation of methane by Methanoperedens-like archaea.</title>
        <authorList>
            <person name="Arshad A."/>
            <person name="Speth D.R."/>
            <person name="De Graaf R.M."/>
            <person name="Op Den Camp H.J."/>
            <person name="Jetten M.S."/>
            <person name="Welte C.U."/>
        </authorList>
    </citation>
    <scope>NUCLEOTIDE SEQUENCE [LARGE SCALE GENOMIC DNA]</scope>
</reference>
<dbReference type="Proteomes" id="UP000050360">
    <property type="component" value="Unassembled WGS sequence"/>
</dbReference>
<dbReference type="EMBL" id="LKCM01000125">
    <property type="protein sequence ID" value="KPQ43829.1"/>
    <property type="molecule type" value="Genomic_DNA"/>
</dbReference>
<dbReference type="GO" id="GO:0010212">
    <property type="term" value="P:response to ionizing radiation"/>
    <property type="evidence" value="ECO:0007669"/>
    <property type="project" value="TreeGrafter"/>
</dbReference>
<dbReference type="Gene3D" id="2.40.50.140">
    <property type="entry name" value="Nucleic acid-binding proteins"/>
    <property type="match status" value="1"/>
</dbReference>
<evidence type="ECO:0000313" key="3">
    <source>
        <dbReference type="Proteomes" id="UP000050360"/>
    </source>
</evidence>
<dbReference type="CDD" id="cd04491">
    <property type="entry name" value="SoSSB_OBF"/>
    <property type="match status" value="1"/>
</dbReference>
<dbReference type="PANTHER" id="PTHR13356">
    <property type="entry name" value="OB FOLD NUCLEIC ACID BINDING PROTEIN-RELATED"/>
    <property type="match status" value="1"/>
</dbReference>
<dbReference type="SUPFAM" id="SSF50249">
    <property type="entry name" value="Nucleic acid-binding proteins"/>
    <property type="match status" value="2"/>
</dbReference>
<gene>
    <name evidence="2" type="ORF">MPEBLZ_01610</name>
</gene>
<dbReference type="PANTHER" id="PTHR13356:SF8">
    <property type="entry name" value="REPLICATION PROTEIN A"/>
    <property type="match status" value="1"/>
</dbReference>
<dbReference type="InterPro" id="IPR051231">
    <property type="entry name" value="SOSS-B"/>
</dbReference>
<name>A0A0P8AHC2_9EURY</name>
<accession>A0A0P8AHC2</accession>
<dbReference type="GO" id="GO:0003677">
    <property type="term" value="F:DNA binding"/>
    <property type="evidence" value="ECO:0007669"/>
    <property type="project" value="UniProtKB-KW"/>
</dbReference>
<evidence type="ECO:0000256" key="1">
    <source>
        <dbReference type="ARBA" id="ARBA00023125"/>
    </source>
</evidence>
<comment type="caution">
    <text evidence="2">The sequence shown here is derived from an EMBL/GenBank/DDBJ whole genome shotgun (WGS) entry which is preliminary data.</text>
</comment>
<sequence>MSNSDVADIQAILKDIGVTTTPEQITVRLDSLKQFKVTGNEAKRSVIRLLAESAGIDLSALYKGNYTPIHVADVKEDGKWVTLRVKVVQIWDNASNKITQTGLIGDETGLIKYTMWESANLQPMVEGRSYEIRNAVTNLYIEKFQIKLNKNTAIVQLKEDVNVRQEEEFTGAIVSIQSGTGLIKRCSECNRQIKNGICGEHGKVEDIFDLRIKAVLDNGKEIRELLLDAEQTFKLTGIDLARAKEMAIAALDQNAVAQAIRDMLMGKYYHTKGNSTGRYLIVKSIAPLTTALNSDAILASVEAI</sequence>
<evidence type="ECO:0000313" key="2">
    <source>
        <dbReference type="EMBL" id="KPQ43829.1"/>
    </source>
</evidence>
<dbReference type="AlphaFoldDB" id="A0A0P8AHC2"/>
<proteinExistence type="predicted"/>
<keyword evidence="1" id="KW-0238">DNA-binding</keyword>
<dbReference type="FunFam" id="2.40.50.140:FF:000301">
    <property type="entry name" value="Replication protein A"/>
    <property type="match status" value="1"/>
</dbReference>